<dbReference type="AlphaFoldDB" id="A0AAE0LTU3"/>
<dbReference type="GeneID" id="87839185"/>
<comment type="caution">
    <text evidence="1">The sequence shown here is derived from an EMBL/GenBank/DDBJ whole genome shotgun (WGS) entry which is preliminary data.</text>
</comment>
<reference evidence="1" key="1">
    <citation type="journal article" date="2023" name="Mol. Phylogenet. Evol.">
        <title>Genome-scale phylogeny and comparative genomics of the fungal order Sordariales.</title>
        <authorList>
            <person name="Hensen N."/>
            <person name="Bonometti L."/>
            <person name="Westerberg I."/>
            <person name="Brannstrom I.O."/>
            <person name="Guillou S."/>
            <person name="Cros-Aarteil S."/>
            <person name="Calhoun S."/>
            <person name="Haridas S."/>
            <person name="Kuo A."/>
            <person name="Mondo S."/>
            <person name="Pangilinan J."/>
            <person name="Riley R."/>
            <person name="LaButti K."/>
            <person name="Andreopoulos B."/>
            <person name="Lipzen A."/>
            <person name="Chen C."/>
            <person name="Yan M."/>
            <person name="Daum C."/>
            <person name="Ng V."/>
            <person name="Clum A."/>
            <person name="Steindorff A."/>
            <person name="Ohm R.A."/>
            <person name="Martin F."/>
            <person name="Silar P."/>
            <person name="Natvig D.O."/>
            <person name="Lalanne C."/>
            <person name="Gautier V."/>
            <person name="Ament-Velasquez S.L."/>
            <person name="Kruys A."/>
            <person name="Hutchinson M.I."/>
            <person name="Powell A.J."/>
            <person name="Barry K."/>
            <person name="Miller A.N."/>
            <person name="Grigoriev I.V."/>
            <person name="Debuchy R."/>
            <person name="Gladieux P."/>
            <person name="Hiltunen Thoren M."/>
            <person name="Johannesson H."/>
        </authorList>
    </citation>
    <scope>NUCLEOTIDE SEQUENCE</scope>
    <source>
        <strain evidence="1">CBS 168.71</strain>
    </source>
</reference>
<reference evidence="1" key="2">
    <citation type="submission" date="2023-06" db="EMBL/GenBank/DDBJ databases">
        <authorList>
            <consortium name="Lawrence Berkeley National Laboratory"/>
            <person name="Haridas S."/>
            <person name="Hensen N."/>
            <person name="Bonometti L."/>
            <person name="Westerberg I."/>
            <person name="Brannstrom I.O."/>
            <person name="Guillou S."/>
            <person name="Cros-Aarteil S."/>
            <person name="Calhoun S."/>
            <person name="Kuo A."/>
            <person name="Mondo S."/>
            <person name="Pangilinan J."/>
            <person name="Riley R."/>
            <person name="Labutti K."/>
            <person name="Andreopoulos B."/>
            <person name="Lipzen A."/>
            <person name="Chen C."/>
            <person name="Yanf M."/>
            <person name="Daum C."/>
            <person name="Ng V."/>
            <person name="Clum A."/>
            <person name="Steindorff A."/>
            <person name="Ohm R."/>
            <person name="Martin F."/>
            <person name="Silar P."/>
            <person name="Natvig D."/>
            <person name="Lalanne C."/>
            <person name="Gautier V."/>
            <person name="Ament-Velasquez S.L."/>
            <person name="Kruys A."/>
            <person name="Hutchinson M.I."/>
            <person name="Powell A.J."/>
            <person name="Barry K."/>
            <person name="Miller A.N."/>
            <person name="Grigoriev I.V."/>
            <person name="Debuchy R."/>
            <person name="Gladieux P."/>
            <person name="Thoren M.H."/>
            <person name="Johannesson H."/>
        </authorList>
    </citation>
    <scope>NUCLEOTIDE SEQUENCE</scope>
    <source>
        <strain evidence="1">CBS 168.71</strain>
    </source>
</reference>
<sequence length="177" mass="19734">MAELIAIAGGIAAIVQLAGTGRRLCKILHQFATDAGAAGVEVRRFANQVRTFSDSIELAERTLFIYCRDHRTSRLVADMEERNILANIDYEAETVRAHLRAIRDRVLNMKSRSVLWATIKWRFNKASILELSPEMESVKTNLNLIIATTQFEALTTVVDAGIASNSEEPNGELQTQM</sequence>
<dbReference type="Proteomes" id="UP001278766">
    <property type="component" value="Unassembled WGS sequence"/>
</dbReference>
<proteinExistence type="predicted"/>
<name>A0AAE0LTU3_9PEZI</name>
<protein>
    <recommendedName>
        <fullName evidence="3">Fungal N-terminal domain-containing protein</fullName>
    </recommendedName>
</protein>
<evidence type="ECO:0008006" key="3">
    <source>
        <dbReference type="Google" id="ProtNLM"/>
    </source>
</evidence>
<dbReference type="EMBL" id="JAUEPN010000003">
    <property type="protein sequence ID" value="KAK3297302.1"/>
    <property type="molecule type" value="Genomic_DNA"/>
</dbReference>
<dbReference type="RefSeq" id="XP_062660816.1">
    <property type="nucleotide sequence ID" value="XM_062802237.1"/>
</dbReference>
<accession>A0AAE0LTU3</accession>
<evidence type="ECO:0000313" key="2">
    <source>
        <dbReference type="Proteomes" id="UP001278766"/>
    </source>
</evidence>
<gene>
    <name evidence="1" type="ORF">B0H64DRAFT_372689</name>
</gene>
<keyword evidence="2" id="KW-1185">Reference proteome</keyword>
<organism evidence="1 2">
    <name type="scientific">Chaetomium fimeti</name>
    <dbReference type="NCBI Taxonomy" id="1854472"/>
    <lineage>
        <taxon>Eukaryota</taxon>
        <taxon>Fungi</taxon>
        <taxon>Dikarya</taxon>
        <taxon>Ascomycota</taxon>
        <taxon>Pezizomycotina</taxon>
        <taxon>Sordariomycetes</taxon>
        <taxon>Sordariomycetidae</taxon>
        <taxon>Sordariales</taxon>
        <taxon>Chaetomiaceae</taxon>
        <taxon>Chaetomium</taxon>
    </lineage>
</organism>
<evidence type="ECO:0000313" key="1">
    <source>
        <dbReference type="EMBL" id="KAK3297302.1"/>
    </source>
</evidence>